<dbReference type="AlphaFoldDB" id="A0A178IMZ7"/>
<feature type="binding site" evidence="11">
    <location>
        <position position="134"/>
    </location>
    <ligand>
        <name>ATP</name>
        <dbReference type="ChEBI" id="CHEBI:30616"/>
    </ligand>
</feature>
<keyword evidence="8 11" id="KW-0067">ATP-binding</keyword>
<proteinExistence type="inferred from homology"/>
<feature type="binding site" evidence="11">
    <location>
        <position position="180"/>
    </location>
    <ligand>
        <name>ATP</name>
        <dbReference type="ChEBI" id="CHEBI:30616"/>
    </ligand>
</feature>
<gene>
    <name evidence="11" type="primary">thiM</name>
    <name evidence="12" type="ORF">AW736_04070</name>
</gene>
<dbReference type="PIRSF" id="PIRSF000513">
    <property type="entry name" value="Thz_kinase"/>
    <property type="match status" value="1"/>
</dbReference>
<evidence type="ECO:0000256" key="7">
    <source>
        <dbReference type="ARBA" id="ARBA00022777"/>
    </source>
</evidence>
<dbReference type="PRINTS" id="PR01099">
    <property type="entry name" value="HYETHTZKNASE"/>
</dbReference>
<dbReference type="InterPro" id="IPR029056">
    <property type="entry name" value="Ribokinase-like"/>
</dbReference>
<dbReference type="GO" id="GO:0000287">
    <property type="term" value="F:magnesium ion binding"/>
    <property type="evidence" value="ECO:0007669"/>
    <property type="project" value="UniProtKB-UniRule"/>
</dbReference>
<comment type="cofactor">
    <cofactor evidence="2 11">
        <name>Mg(2+)</name>
        <dbReference type="ChEBI" id="CHEBI:18420"/>
    </cofactor>
</comment>
<comment type="similarity">
    <text evidence="11">Belongs to the Thz kinase family.</text>
</comment>
<keyword evidence="5 11" id="KW-0479">Metal-binding</keyword>
<accession>A0A178IMZ7</accession>
<evidence type="ECO:0000256" key="5">
    <source>
        <dbReference type="ARBA" id="ARBA00022723"/>
    </source>
</evidence>
<evidence type="ECO:0000256" key="3">
    <source>
        <dbReference type="ARBA" id="ARBA00004868"/>
    </source>
</evidence>
<comment type="function">
    <text evidence="11">Catalyzes the phosphorylation of the hydroxyl group of 4-methyl-5-beta-hydroxyethylthiazole (THZ).</text>
</comment>
<reference evidence="12 13" key="1">
    <citation type="submission" date="2016-01" db="EMBL/GenBank/DDBJ databases">
        <title>High potential of lignocellulose degradation of a new Verrucomicrobia species.</title>
        <authorList>
            <person name="Wang Y."/>
            <person name="Shi Y."/>
            <person name="Qiu Z."/>
            <person name="Liu S."/>
            <person name="Yang H."/>
        </authorList>
    </citation>
    <scope>NUCLEOTIDE SEQUENCE [LARGE SCALE GENOMIC DNA]</scope>
    <source>
        <strain evidence="12 13">TSB47</strain>
    </source>
</reference>
<dbReference type="Pfam" id="PF02110">
    <property type="entry name" value="HK"/>
    <property type="match status" value="1"/>
</dbReference>
<dbReference type="GO" id="GO:0005524">
    <property type="term" value="F:ATP binding"/>
    <property type="evidence" value="ECO:0007669"/>
    <property type="project" value="UniProtKB-UniRule"/>
</dbReference>
<keyword evidence="13" id="KW-1185">Reference proteome</keyword>
<evidence type="ECO:0000256" key="10">
    <source>
        <dbReference type="ARBA" id="ARBA00022977"/>
    </source>
</evidence>
<evidence type="ECO:0000256" key="4">
    <source>
        <dbReference type="ARBA" id="ARBA00022679"/>
    </source>
</evidence>
<keyword evidence="9 11" id="KW-0460">Magnesium</keyword>
<comment type="caution">
    <text evidence="12">The sequence shown here is derived from an EMBL/GenBank/DDBJ whole genome shotgun (WGS) entry which is preliminary data.</text>
</comment>
<evidence type="ECO:0000313" key="13">
    <source>
        <dbReference type="Proteomes" id="UP000078486"/>
    </source>
</evidence>
<keyword evidence="6 11" id="KW-0547">Nucleotide-binding</keyword>
<comment type="pathway">
    <text evidence="3 11">Cofactor biosynthesis; thiamine diphosphate biosynthesis; 4-methyl-5-(2-phosphoethyl)-thiazole from 5-(2-hydroxyethyl)-4-methylthiazole: step 1/1.</text>
</comment>
<protein>
    <recommendedName>
        <fullName evidence="11">Hydroxyethylthiazole kinase</fullName>
        <ecNumber evidence="11">2.7.1.50</ecNumber>
    </recommendedName>
    <alternativeName>
        <fullName evidence="11">4-methyl-5-beta-hydroxyethylthiazole kinase</fullName>
        <shortName evidence="11">TH kinase</shortName>
        <shortName evidence="11">Thz kinase</shortName>
    </alternativeName>
</protein>
<dbReference type="EMBL" id="LRRQ01000032">
    <property type="protein sequence ID" value="OAM91272.1"/>
    <property type="molecule type" value="Genomic_DNA"/>
</dbReference>
<dbReference type="STRING" id="1184151.AW736_04070"/>
<dbReference type="SUPFAM" id="SSF53613">
    <property type="entry name" value="Ribokinase-like"/>
    <property type="match status" value="1"/>
</dbReference>
<dbReference type="GO" id="GO:0009228">
    <property type="term" value="P:thiamine biosynthetic process"/>
    <property type="evidence" value="ECO:0007669"/>
    <property type="project" value="UniProtKB-KW"/>
</dbReference>
<evidence type="ECO:0000256" key="1">
    <source>
        <dbReference type="ARBA" id="ARBA00001771"/>
    </source>
</evidence>
<name>A0A178IMZ7_9BACT</name>
<dbReference type="NCBIfam" id="NF006830">
    <property type="entry name" value="PRK09355.1"/>
    <property type="match status" value="1"/>
</dbReference>
<organism evidence="12 13">
    <name type="scientific">Termitidicoccus mucosus</name>
    <dbReference type="NCBI Taxonomy" id="1184151"/>
    <lineage>
        <taxon>Bacteria</taxon>
        <taxon>Pseudomonadati</taxon>
        <taxon>Verrucomicrobiota</taxon>
        <taxon>Opitutia</taxon>
        <taxon>Opitutales</taxon>
        <taxon>Opitutaceae</taxon>
        <taxon>Termitidicoccus</taxon>
    </lineage>
</organism>
<dbReference type="Proteomes" id="UP000078486">
    <property type="component" value="Unassembled WGS sequence"/>
</dbReference>
<dbReference type="NCBIfam" id="TIGR00694">
    <property type="entry name" value="thiM"/>
    <property type="match status" value="1"/>
</dbReference>
<evidence type="ECO:0000313" key="12">
    <source>
        <dbReference type="EMBL" id="OAM91272.1"/>
    </source>
</evidence>
<evidence type="ECO:0000256" key="6">
    <source>
        <dbReference type="ARBA" id="ARBA00022741"/>
    </source>
</evidence>
<dbReference type="GO" id="GO:0004417">
    <property type="term" value="F:hydroxyethylthiazole kinase activity"/>
    <property type="evidence" value="ECO:0007669"/>
    <property type="project" value="UniProtKB-UniRule"/>
</dbReference>
<feature type="binding site" evidence="11">
    <location>
        <position position="59"/>
    </location>
    <ligand>
        <name>substrate</name>
    </ligand>
</feature>
<dbReference type="EC" id="2.7.1.50" evidence="11"/>
<dbReference type="UniPathway" id="UPA00060">
    <property type="reaction ID" value="UER00139"/>
</dbReference>
<sequence>MTTANTGAASNNSPSPIEDVVLALERLRARCPLTHCMTNEVVKDITANVLLAVGASPAMVEHAEEAQEFATMADALLVNLGTLDDVQMEAMRRAIPAYQRAGKPWVLDPVAVGALGVRTRFAREIIAHRPALIRGNASEIIGLCGRASRGRGADSGDSAEEALDAAGELTARTGAVVLVTGAVDYATDGARVRSCANGHALMTRVTGVGCAQGALAAAFAAVCEDRLEAALATAAVMAVAGEIAAARAAHPGSFRVALLDELSRIDGEILRQRARIA</sequence>
<evidence type="ECO:0000256" key="8">
    <source>
        <dbReference type="ARBA" id="ARBA00022840"/>
    </source>
</evidence>
<feature type="binding site" evidence="11">
    <location>
        <position position="207"/>
    </location>
    <ligand>
        <name>substrate</name>
    </ligand>
</feature>
<dbReference type="HAMAP" id="MF_00228">
    <property type="entry name" value="Thz_kinase"/>
    <property type="match status" value="1"/>
</dbReference>
<dbReference type="Gene3D" id="3.40.1190.20">
    <property type="match status" value="1"/>
</dbReference>
<comment type="catalytic activity">
    <reaction evidence="1 11">
        <text>5-(2-hydroxyethyl)-4-methylthiazole + ATP = 4-methyl-5-(2-phosphooxyethyl)-thiazole + ADP + H(+)</text>
        <dbReference type="Rhea" id="RHEA:24212"/>
        <dbReference type="ChEBI" id="CHEBI:15378"/>
        <dbReference type="ChEBI" id="CHEBI:17957"/>
        <dbReference type="ChEBI" id="CHEBI:30616"/>
        <dbReference type="ChEBI" id="CHEBI:58296"/>
        <dbReference type="ChEBI" id="CHEBI:456216"/>
        <dbReference type="EC" id="2.7.1.50"/>
    </reaction>
</comment>
<keyword evidence="10 11" id="KW-0784">Thiamine biosynthesis</keyword>
<dbReference type="GO" id="GO:0009229">
    <property type="term" value="P:thiamine diphosphate biosynthetic process"/>
    <property type="evidence" value="ECO:0007669"/>
    <property type="project" value="UniProtKB-UniRule"/>
</dbReference>
<evidence type="ECO:0000256" key="11">
    <source>
        <dbReference type="HAMAP-Rule" id="MF_00228"/>
    </source>
</evidence>
<evidence type="ECO:0000256" key="9">
    <source>
        <dbReference type="ARBA" id="ARBA00022842"/>
    </source>
</evidence>
<dbReference type="CDD" id="cd01170">
    <property type="entry name" value="THZ_kinase"/>
    <property type="match status" value="1"/>
</dbReference>
<keyword evidence="4 11" id="KW-0808">Transferase</keyword>
<evidence type="ECO:0000256" key="2">
    <source>
        <dbReference type="ARBA" id="ARBA00001946"/>
    </source>
</evidence>
<keyword evidence="7 11" id="KW-0418">Kinase</keyword>
<dbReference type="InterPro" id="IPR000417">
    <property type="entry name" value="Hyethyz_kinase"/>
</dbReference>